<comment type="caution">
    <text evidence="1">The sequence shown here is derived from an EMBL/GenBank/DDBJ whole genome shotgun (WGS) entry which is preliminary data.</text>
</comment>
<sequence length="315" mass="34677">MRIPREIVRRKHLYDLPSKGTYRPRVVRPFEVRAIRSVASVIACSNWYHVSDCCPHQTPLLRQHQNKKSNGERSGDRVGHGAGPPLPIHLRGYSAVAPIPFPSQYPYKSAKIKIITWAVVAEQLACSPPTKASWGQSPAWSLPDFRIWESCRSIPLVDGFSRGYTVSSTLSFRRCSILKSITLIGSQVLAHSGLWFATNRPLGLGMYKGMSGNRHIFRTVLSYQSTPQFIAICTNSHQSSLILLSNSSQSLAVLLLNPQLSSTTLTNSHRSISKILCNPHQSATNALQLAPYAPQSAAHALQRAPRAPLSATPAP</sequence>
<evidence type="ECO:0000313" key="2">
    <source>
        <dbReference type="Proteomes" id="UP001159363"/>
    </source>
</evidence>
<keyword evidence="2" id="KW-1185">Reference proteome</keyword>
<gene>
    <name evidence="1" type="ORF">PR048_011591</name>
</gene>
<name>A0ABQ9HM10_9NEOP</name>
<proteinExistence type="predicted"/>
<reference evidence="1 2" key="1">
    <citation type="submission" date="2023-02" db="EMBL/GenBank/DDBJ databases">
        <title>LHISI_Scaffold_Assembly.</title>
        <authorList>
            <person name="Stuart O.P."/>
            <person name="Cleave R."/>
            <person name="Magrath M.J.L."/>
            <person name="Mikheyev A.S."/>
        </authorList>
    </citation>
    <scope>NUCLEOTIDE SEQUENCE [LARGE SCALE GENOMIC DNA]</scope>
    <source>
        <strain evidence="1">Daus_M_001</strain>
        <tissue evidence="1">Leg muscle</tissue>
    </source>
</reference>
<organism evidence="1 2">
    <name type="scientific">Dryococelus australis</name>
    <dbReference type="NCBI Taxonomy" id="614101"/>
    <lineage>
        <taxon>Eukaryota</taxon>
        <taxon>Metazoa</taxon>
        <taxon>Ecdysozoa</taxon>
        <taxon>Arthropoda</taxon>
        <taxon>Hexapoda</taxon>
        <taxon>Insecta</taxon>
        <taxon>Pterygota</taxon>
        <taxon>Neoptera</taxon>
        <taxon>Polyneoptera</taxon>
        <taxon>Phasmatodea</taxon>
        <taxon>Verophasmatodea</taxon>
        <taxon>Anareolatae</taxon>
        <taxon>Phasmatidae</taxon>
        <taxon>Eurycanthinae</taxon>
        <taxon>Dryococelus</taxon>
    </lineage>
</organism>
<evidence type="ECO:0000313" key="1">
    <source>
        <dbReference type="EMBL" id="KAJ8885394.1"/>
    </source>
</evidence>
<dbReference type="EMBL" id="JARBHB010000004">
    <property type="protein sequence ID" value="KAJ8885394.1"/>
    <property type="molecule type" value="Genomic_DNA"/>
</dbReference>
<dbReference type="Proteomes" id="UP001159363">
    <property type="component" value="Chromosome X"/>
</dbReference>
<accession>A0ABQ9HM10</accession>
<protein>
    <submittedName>
        <fullName evidence="1">Uncharacterized protein</fullName>
    </submittedName>
</protein>